<name>A0A9P6FX27_9FUNG</name>
<evidence type="ECO:0000256" key="1">
    <source>
        <dbReference type="SAM" id="MobiDB-lite"/>
    </source>
</evidence>
<feature type="compositionally biased region" description="Low complexity" evidence="1">
    <location>
        <begin position="90"/>
        <end position="123"/>
    </location>
</feature>
<organism evidence="2 3">
    <name type="scientific">Lunasporangiospora selenospora</name>
    <dbReference type="NCBI Taxonomy" id="979761"/>
    <lineage>
        <taxon>Eukaryota</taxon>
        <taxon>Fungi</taxon>
        <taxon>Fungi incertae sedis</taxon>
        <taxon>Mucoromycota</taxon>
        <taxon>Mortierellomycotina</taxon>
        <taxon>Mortierellomycetes</taxon>
        <taxon>Mortierellales</taxon>
        <taxon>Mortierellaceae</taxon>
        <taxon>Lunasporangiospora</taxon>
    </lineage>
</organism>
<accession>A0A9P6FX27</accession>
<dbReference type="AlphaFoldDB" id="A0A9P6FX27"/>
<evidence type="ECO:0000313" key="2">
    <source>
        <dbReference type="EMBL" id="KAF9583037.1"/>
    </source>
</evidence>
<feature type="region of interest" description="Disordered" evidence="1">
    <location>
        <begin position="75"/>
        <end position="137"/>
    </location>
</feature>
<dbReference type="EMBL" id="JAABOA010000833">
    <property type="protein sequence ID" value="KAF9583037.1"/>
    <property type="molecule type" value="Genomic_DNA"/>
</dbReference>
<keyword evidence="3" id="KW-1185">Reference proteome</keyword>
<dbReference type="Proteomes" id="UP000780801">
    <property type="component" value="Unassembled WGS sequence"/>
</dbReference>
<gene>
    <name evidence="2" type="ORF">BGW38_010375</name>
</gene>
<comment type="caution">
    <text evidence="2">The sequence shown here is derived from an EMBL/GenBank/DDBJ whole genome shotgun (WGS) entry which is preliminary data.</text>
</comment>
<feature type="compositionally biased region" description="Polar residues" evidence="1">
    <location>
        <begin position="75"/>
        <end position="85"/>
    </location>
</feature>
<proteinExistence type="predicted"/>
<feature type="region of interest" description="Disordered" evidence="1">
    <location>
        <begin position="1"/>
        <end position="26"/>
    </location>
</feature>
<sequence length="197" mass="20772">MDFFAQAYNRQPRAASPLPTETSLASHGRYASEGACQGYGTEANAHLRRASSGLESPSVKNTHYGRAGDYFSFTSTTAEPGNSPRSAMIASPPASRSSTTATSPTSMSPGGVQASSSPRWASPPATPQRRTSVSNPCLLHHTNSNGGGVVRAPVMPQSLGSPQIGVEQQSNVSSPTHRLHQHMHHQLSMTHEPAIAE</sequence>
<dbReference type="OrthoDB" id="2434372at2759"/>
<protein>
    <submittedName>
        <fullName evidence="2">Uncharacterized protein</fullName>
    </submittedName>
</protein>
<reference evidence="2" key="1">
    <citation type="journal article" date="2020" name="Fungal Divers.">
        <title>Resolving the Mortierellaceae phylogeny through synthesis of multi-gene phylogenetics and phylogenomics.</title>
        <authorList>
            <person name="Vandepol N."/>
            <person name="Liber J."/>
            <person name="Desiro A."/>
            <person name="Na H."/>
            <person name="Kennedy M."/>
            <person name="Barry K."/>
            <person name="Grigoriev I.V."/>
            <person name="Miller A.N."/>
            <person name="O'Donnell K."/>
            <person name="Stajich J.E."/>
            <person name="Bonito G."/>
        </authorList>
    </citation>
    <scope>NUCLEOTIDE SEQUENCE</scope>
    <source>
        <strain evidence="2">KOD1015</strain>
    </source>
</reference>
<evidence type="ECO:0000313" key="3">
    <source>
        <dbReference type="Proteomes" id="UP000780801"/>
    </source>
</evidence>